<dbReference type="SUPFAM" id="SSF56281">
    <property type="entry name" value="Metallo-hydrolase/oxidoreductase"/>
    <property type="match status" value="1"/>
</dbReference>
<keyword evidence="2" id="KW-0540">Nuclease</keyword>
<proteinExistence type="predicted"/>
<dbReference type="Gene3D" id="3.40.50.10890">
    <property type="match status" value="1"/>
</dbReference>
<evidence type="ECO:0000313" key="2">
    <source>
        <dbReference type="EMBL" id="KXS31280.1"/>
    </source>
</evidence>
<dbReference type="InterPro" id="IPR011108">
    <property type="entry name" value="RMMBL"/>
</dbReference>
<dbReference type="Proteomes" id="UP000070578">
    <property type="component" value="Unassembled WGS sequence"/>
</dbReference>
<organism evidence="2 3">
    <name type="scientific">Candidatus Gallionella acididurans</name>
    <dbReference type="NCBI Taxonomy" id="1796491"/>
    <lineage>
        <taxon>Bacteria</taxon>
        <taxon>Pseudomonadati</taxon>
        <taxon>Pseudomonadota</taxon>
        <taxon>Betaproteobacteria</taxon>
        <taxon>Nitrosomonadales</taxon>
        <taxon>Gallionellaceae</taxon>
        <taxon>Gallionella</taxon>
    </lineage>
</organism>
<keyword evidence="2" id="KW-0269">Exonuclease</keyword>
<dbReference type="Gene3D" id="3.60.15.10">
    <property type="entry name" value="Ribonuclease Z/Hydroxyacylglutathione hydrolase-like"/>
    <property type="match status" value="1"/>
</dbReference>
<dbReference type="InterPro" id="IPR036866">
    <property type="entry name" value="RibonucZ/Hydroxyglut_hydro"/>
</dbReference>
<gene>
    <name evidence="2" type="ORF">AWT59_2592</name>
</gene>
<protein>
    <submittedName>
        <fullName evidence="2">YSH1, Predicted exonuclease of the beta-lactamase fold involved in RNA processing</fullName>
    </submittedName>
</protein>
<comment type="caution">
    <text evidence="2">The sequence shown here is derived from an EMBL/GenBank/DDBJ whole genome shotgun (WGS) entry which is preliminary data.</text>
</comment>
<keyword evidence="2" id="KW-0378">Hydrolase</keyword>
<dbReference type="AlphaFoldDB" id="A0A139BQK3"/>
<evidence type="ECO:0000259" key="1">
    <source>
        <dbReference type="Pfam" id="PF07521"/>
    </source>
</evidence>
<name>A0A139BQK3_9PROT</name>
<dbReference type="GO" id="GO:0004527">
    <property type="term" value="F:exonuclease activity"/>
    <property type="evidence" value="ECO:0007669"/>
    <property type="project" value="UniProtKB-KW"/>
</dbReference>
<reference evidence="2 3" key="1">
    <citation type="submission" date="2016-02" db="EMBL/GenBank/DDBJ databases">
        <authorList>
            <person name="Wen L."/>
            <person name="He K."/>
            <person name="Yang H."/>
        </authorList>
    </citation>
    <scope>NUCLEOTIDE SEQUENCE [LARGE SCALE GENOMIC DNA]</scope>
    <source>
        <strain evidence="2">ShG14-8</strain>
    </source>
</reference>
<accession>A0A139BQK3</accession>
<evidence type="ECO:0000313" key="3">
    <source>
        <dbReference type="Proteomes" id="UP000070578"/>
    </source>
</evidence>
<dbReference type="Pfam" id="PF07521">
    <property type="entry name" value="RMMBL"/>
    <property type="match status" value="1"/>
</dbReference>
<dbReference type="EMBL" id="LSLI01000085">
    <property type="protein sequence ID" value="KXS31280.1"/>
    <property type="molecule type" value="Genomic_DNA"/>
</dbReference>
<reference evidence="2 3" key="2">
    <citation type="submission" date="2016-03" db="EMBL/GenBank/DDBJ databases">
        <title>New uncultured bacterium of the family Gallionellaceae from acid mine drainage: description and reconstruction of genome based on metagenomic analysis of microbial community.</title>
        <authorList>
            <person name="Kadnikov V."/>
            <person name="Ivasenko D."/>
            <person name="Beletsky A."/>
            <person name="Mardanov A."/>
            <person name="Danilova E."/>
            <person name="Pimenov N."/>
            <person name="Karnachuk O."/>
            <person name="Ravin N."/>
        </authorList>
    </citation>
    <scope>NUCLEOTIDE SEQUENCE [LARGE SCALE GENOMIC DNA]</scope>
    <source>
        <strain evidence="2">ShG14-8</strain>
    </source>
</reference>
<dbReference type="PATRIC" id="fig|1796491.3.peg.2824"/>
<sequence>MRAKIHTINGFSAHADQAELLARHSHTSNSERTFLVHG</sequence>
<feature type="domain" description="Zn-dependent metallo-hydrolase RNA specificity" evidence="1">
    <location>
        <begin position="1"/>
        <end position="38"/>
    </location>
</feature>